<dbReference type="SUPFAM" id="SSF53850">
    <property type="entry name" value="Periplasmic binding protein-like II"/>
    <property type="match status" value="1"/>
</dbReference>
<dbReference type="InterPro" id="IPR050490">
    <property type="entry name" value="Bact_solute-bd_prot1"/>
</dbReference>
<dbReference type="Proteomes" id="UP000184386">
    <property type="component" value="Unassembled WGS sequence"/>
</dbReference>
<evidence type="ECO:0000313" key="3">
    <source>
        <dbReference type="EMBL" id="SHL41998.1"/>
    </source>
</evidence>
<protein>
    <submittedName>
        <fullName evidence="3">Putative aldouronate transport system substrate-binding protein</fullName>
    </submittedName>
</protein>
<proteinExistence type="predicted"/>
<dbReference type="Gene3D" id="3.40.190.10">
    <property type="entry name" value="Periplasmic binding protein-like II"/>
    <property type="match status" value="2"/>
</dbReference>
<sequence>MNKWKVLAVLLCMVLCLTNLAGCKKSEGSKEADKQSAANGKTSEEATVTPSSYLNQEGFPIVNDPVTMTVFGSRDPNHAKWKDVRIFKEYEKMSNIQMDYQEVPNDGFTEKKQLLFASNELPDVFIRCSFTPAEITQYGVESQQLIPLDNLIEQYAPNLKKLMEKDSTIKDAITASDGHIYTLPSVDLSESGHISFKQFINTKWLKAVGMEVPKTTEDLKAVLHAFKDKDPNGNGEQDEIPLGIRDTGAIYSLGGSFGLEHQMRDTYNLVDGKLHNWLCDDEFKEYLQFLNELYTEGLLWSDYYKNDLASWRSNLASAAYGVMYMPYTDVFKNVEDQYEGFDALTGPNGSSIWSDVNISDSVIGAFAISNTCKEPEAAIRWVDYFYGDEGSVFCRYGIEGETFQYDENGQPQISDDIANAKEGFMTALGKINLVPGGGFPSLITDKTDGIVASQKTKEAAALLSDNLPGTIVPKPALSIEDGERVNTIEQDLFTYRDEAVTKFIIGEWGFNKWDDYCKTMEKTGIKELETIYNNSLK</sequence>
<dbReference type="PANTHER" id="PTHR43649">
    <property type="entry name" value="ARABINOSE-BINDING PROTEIN-RELATED"/>
    <property type="match status" value="1"/>
</dbReference>
<feature type="compositionally biased region" description="Polar residues" evidence="1">
    <location>
        <begin position="36"/>
        <end position="49"/>
    </location>
</feature>
<accession>A0A1M7AGV7</accession>
<dbReference type="OrthoDB" id="2491264at2"/>
<gene>
    <name evidence="3" type="ORF">SAMN02745136_04866</name>
</gene>
<dbReference type="EMBL" id="FRAC01000032">
    <property type="protein sequence ID" value="SHL41998.1"/>
    <property type="molecule type" value="Genomic_DNA"/>
</dbReference>
<dbReference type="InterPro" id="IPR006059">
    <property type="entry name" value="SBP"/>
</dbReference>
<keyword evidence="4" id="KW-1185">Reference proteome</keyword>
<organism evidence="3 4">
    <name type="scientific">Anaerocolumna jejuensis DSM 15929</name>
    <dbReference type="NCBI Taxonomy" id="1121322"/>
    <lineage>
        <taxon>Bacteria</taxon>
        <taxon>Bacillati</taxon>
        <taxon>Bacillota</taxon>
        <taxon>Clostridia</taxon>
        <taxon>Lachnospirales</taxon>
        <taxon>Lachnospiraceae</taxon>
        <taxon>Anaerocolumna</taxon>
    </lineage>
</organism>
<dbReference type="PANTHER" id="PTHR43649:SF12">
    <property type="entry name" value="DIACETYLCHITOBIOSE BINDING PROTEIN DASA"/>
    <property type="match status" value="1"/>
</dbReference>
<feature type="chain" id="PRO_5038858549" evidence="2">
    <location>
        <begin position="22"/>
        <end position="537"/>
    </location>
</feature>
<feature type="signal peptide" evidence="2">
    <location>
        <begin position="1"/>
        <end position="21"/>
    </location>
</feature>
<name>A0A1M7AGV7_9FIRM</name>
<dbReference type="RefSeq" id="WP_073279788.1">
    <property type="nucleotide sequence ID" value="NZ_FRAC01000032.1"/>
</dbReference>
<feature type="region of interest" description="Disordered" evidence="1">
    <location>
        <begin position="28"/>
        <end position="49"/>
    </location>
</feature>
<dbReference type="Pfam" id="PF01547">
    <property type="entry name" value="SBP_bac_1"/>
    <property type="match status" value="1"/>
</dbReference>
<reference evidence="3 4" key="1">
    <citation type="submission" date="2016-11" db="EMBL/GenBank/DDBJ databases">
        <authorList>
            <person name="Jaros S."/>
            <person name="Januszkiewicz K."/>
            <person name="Wedrychowicz H."/>
        </authorList>
    </citation>
    <scope>NUCLEOTIDE SEQUENCE [LARGE SCALE GENOMIC DNA]</scope>
    <source>
        <strain evidence="3 4">DSM 15929</strain>
    </source>
</reference>
<evidence type="ECO:0000256" key="1">
    <source>
        <dbReference type="SAM" id="MobiDB-lite"/>
    </source>
</evidence>
<keyword evidence="2" id="KW-0732">Signal</keyword>
<dbReference type="STRING" id="1121322.SAMN02745136_04866"/>
<evidence type="ECO:0000256" key="2">
    <source>
        <dbReference type="SAM" id="SignalP"/>
    </source>
</evidence>
<dbReference type="AlphaFoldDB" id="A0A1M7AGV7"/>
<evidence type="ECO:0000313" key="4">
    <source>
        <dbReference type="Proteomes" id="UP000184386"/>
    </source>
</evidence>